<evidence type="ECO:0000256" key="1">
    <source>
        <dbReference type="SAM" id="Phobius"/>
    </source>
</evidence>
<dbReference type="EMBL" id="FQZH01000001">
    <property type="protein sequence ID" value="SHI74606.1"/>
    <property type="molecule type" value="Genomic_DNA"/>
</dbReference>
<feature type="transmembrane region" description="Helical" evidence="1">
    <location>
        <begin position="48"/>
        <end position="67"/>
    </location>
</feature>
<protein>
    <submittedName>
        <fullName evidence="2">Uncharacterized protein</fullName>
    </submittedName>
</protein>
<evidence type="ECO:0000313" key="3">
    <source>
        <dbReference type="Proteomes" id="UP000184232"/>
    </source>
</evidence>
<reference evidence="2 3" key="1">
    <citation type="submission" date="2016-11" db="EMBL/GenBank/DDBJ databases">
        <authorList>
            <person name="Jaros S."/>
            <person name="Januszkiewicz K."/>
            <person name="Wedrychowicz H."/>
        </authorList>
    </citation>
    <scope>NUCLEOTIDE SEQUENCE [LARGE SCALE GENOMIC DNA]</scope>
    <source>
        <strain evidence="2 3">DSM 22807</strain>
    </source>
</reference>
<name>A0A1M6DMZ1_9FLAO</name>
<dbReference type="Proteomes" id="UP000184232">
    <property type="component" value="Unassembled WGS sequence"/>
</dbReference>
<evidence type="ECO:0000313" key="2">
    <source>
        <dbReference type="EMBL" id="SHI74606.1"/>
    </source>
</evidence>
<feature type="transmembrane region" description="Helical" evidence="1">
    <location>
        <begin position="74"/>
        <end position="91"/>
    </location>
</feature>
<proteinExistence type="predicted"/>
<keyword evidence="3" id="KW-1185">Reference proteome</keyword>
<feature type="transmembrane region" description="Helical" evidence="1">
    <location>
        <begin position="7"/>
        <end position="28"/>
    </location>
</feature>
<keyword evidence="1" id="KW-1133">Transmembrane helix</keyword>
<keyword evidence="1" id="KW-0812">Transmembrane</keyword>
<sequence>MQKKDILIGLLFGLLLGFAGFLIVVMLFSNGGTSILENYSYLKNNGSIGKVITLGAVPNLLLFFFFLNKNKEMMARGVILSMLVLTIITLLL</sequence>
<accession>A0A1M6DMZ1</accession>
<dbReference type="AlphaFoldDB" id="A0A1M6DMZ1"/>
<gene>
    <name evidence="2" type="ORF">SAMN05444337_0694</name>
</gene>
<organism evidence="2 3">
    <name type="scientific">Flavobacterium haoranii</name>
    <dbReference type="NCBI Taxonomy" id="683124"/>
    <lineage>
        <taxon>Bacteria</taxon>
        <taxon>Pseudomonadati</taxon>
        <taxon>Bacteroidota</taxon>
        <taxon>Flavobacteriia</taxon>
        <taxon>Flavobacteriales</taxon>
        <taxon>Flavobacteriaceae</taxon>
        <taxon>Flavobacterium</taxon>
    </lineage>
</organism>
<keyword evidence="1" id="KW-0472">Membrane</keyword>
<dbReference type="STRING" id="683124.SAMN05444337_0694"/>